<dbReference type="InterPro" id="IPR002885">
    <property type="entry name" value="PPR_rpt"/>
</dbReference>
<evidence type="ECO:0000313" key="7">
    <source>
        <dbReference type="Proteomes" id="UP001634007"/>
    </source>
</evidence>
<dbReference type="FunFam" id="1.25.40.10:FF:000184">
    <property type="entry name" value="Pentatricopeptide repeat-containing protein, chloroplastic"/>
    <property type="match status" value="1"/>
</dbReference>
<feature type="region of interest" description="Disordered" evidence="4">
    <location>
        <begin position="1"/>
        <end position="29"/>
    </location>
</feature>
<evidence type="ECO:0000256" key="1">
    <source>
        <dbReference type="ARBA" id="ARBA00006643"/>
    </source>
</evidence>
<dbReference type="Pfam" id="PF12854">
    <property type="entry name" value="PPR_1"/>
    <property type="match status" value="1"/>
</dbReference>
<dbReference type="GO" id="GO:0016070">
    <property type="term" value="P:RNA metabolic process"/>
    <property type="evidence" value="ECO:0007669"/>
    <property type="project" value="UniProtKB-ARBA"/>
</dbReference>
<dbReference type="Pfam" id="PF01535">
    <property type="entry name" value="PPR"/>
    <property type="match status" value="5"/>
</dbReference>
<feature type="repeat" description="PPR" evidence="3">
    <location>
        <begin position="296"/>
        <end position="330"/>
    </location>
</feature>
<accession>A0ABD3L489</accession>
<feature type="repeat" description="PPR" evidence="3">
    <location>
        <begin position="560"/>
        <end position="594"/>
    </location>
</feature>
<dbReference type="InterPro" id="IPR011990">
    <property type="entry name" value="TPR-like_helical_dom_sf"/>
</dbReference>
<keyword evidence="2" id="KW-0677">Repeat</keyword>
<feature type="repeat" description="PPR" evidence="3">
    <location>
        <begin position="428"/>
        <end position="458"/>
    </location>
</feature>
<protein>
    <recommendedName>
        <fullName evidence="5">DYW domain-containing protein</fullName>
    </recommendedName>
</protein>
<sequence>MAVASPAAVPPLRRQSRTPAERRSSTAPSRSQNLISLLISCSSVEDFAPIHAQLITTGSIRDPLVARRLLGFFVSVDGLGHCRRVLSGTRLSETALWNDYIQSQLRDDSPGDVLASYRRMVDAGVALDMSTFHFLISAASRVVAVEDVGEVHGRMLKAGLGFSDSLRKNLMGVYAKAGRLREVRQLFSEFPERDVVAWNTMISCYVRTGMFRESLDSFGRMLADGVEPDEVTMVSLVSACSKMRDLEMGEKMHSYIDENGMEIGGSLLNCLADMYVKCGDMEKAREVLGGSEAENDVVSWTTLLCGYAKADRMDEAEKLFDRMTERNLISWTTLASAYVQAGRYLESLGLFIEMMLDDVMPDEVALVTALTACVNMDGYDIGRSIHGFIVKHGMTVEGMLGNSLLSLYAKFGRLDDAYSIFQHLPCKTAVSWNSMLDGFCRAGDVDKARGFFDEIPEKDLISWNTMIGCYTKSRSAQESFELFHQMQSSDIKPDKITLANMLSTCASVGALSHGAWIHLYIQKNQIQLDHVLGTALVDMYGKCGSIEKATEVFSKITDKNVRLWTAMIGAYAMEGQAQKAVDLFSKMEATGIKPDQVTFIALLSACTHGGLIDEGYEYFHKMKNEYRIEPGIQHYGCMVDLLSRFGQLQEALELIHSMPVEADTIIWSSFMRACETHQNVELAEYAHKRLVEINPTNDAAHVLLSKIYARAGRWDDASLARTKLHELGIRKHPGCSLTEQNGTVHEFRAEDFSNSQSPEIYSMLGEIEERLRKERHETSSHHSERLAVAFGLISSKNSTIRIVNNLRICGDCHSFMKFVSLTYEREIILRDNYRFHRFSAGQCSCREYW</sequence>
<dbReference type="Pfam" id="PF14432">
    <property type="entry name" value="DYW_deaminase"/>
    <property type="match status" value="1"/>
</dbReference>
<feature type="repeat" description="PPR" evidence="3">
    <location>
        <begin position="194"/>
        <end position="228"/>
    </location>
</feature>
<dbReference type="Gene3D" id="1.25.40.10">
    <property type="entry name" value="Tetratricopeptide repeat domain"/>
    <property type="match status" value="4"/>
</dbReference>
<evidence type="ECO:0000259" key="5">
    <source>
        <dbReference type="Pfam" id="PF14432"/>
    </source>
</evidence>
<dbReference type="PROSITE" id="PS51375">
    <property type="entry name" value="PPR"/>
    <property type="match status" value="6"/>
</dbReference>
<dbReference type="NCBIfam" id="TIGR00756">
    <property type="entry name" value="PPR"/>
    <property type="match status" value="7"/>
</dbReference>
<reference evidence="6 7" key="1">
    <citation type="submission" date="2024-11" db="EMBL/GenBank/DDBJ databases">
        <title>Chromosome-level genome assembly of Eucalyptus globulus Labill. provides insights into its genome evolution.</title>
        <authorList>
            <person name="Li X."/>
        </authorList>
    </citation>
    <scope>NUCLEOTIDE SEQUENCE [LARGE SCALE GENOMIC DNA]</scope>
    <source>
        <strain evidence="6">CL2024</strain>
        <tissue evidence="6">Fresh tender leaves</tissue>
    </source>
</reference>
<organism evidence="6 7">
    <name type="scientific">Eucalyptus globulus</name>
    <name type="common">Tasmanian blue gum</name>
    <dbReference type="NCBI Taxonomy" id="34317"/>
    <lineage>
        <taxon>Eukaryota</taxon>
        <taxon>Viridiplantae</taxon>
        <taxon>Streptophyta</taxon>
        <taxon>Embryophyta</taxon>
        <taxon>Tracheophyta</taxon>
        <taxon>Spermatophyta</taxon>
        <taxon>Magnoliopsida</taxon>
        <taxon>eudicotyledons</taxon>
        <taxon>Gunneridae</taxon>
        <taxon>Pentapetalae</taxon>
        <taxon>rosids</taxon>
        <taxon>malvids</taxon>
        <taxon>Myrtales</taxon>
        <taxon>Myrtaceae</taxon>
        <taxon>Myrtoideae</taxon>
        <taxon>Eucalypteae</taxon>
        <taxon>Eucalyptus</taxon>
    </lineage>
</organism>
<evidence type="ECO:0000256" key="3">
    <source>
        <dbReference type="PROSITE-ProRule" id="PRU00708"/>
    </source>
</evidence>
<dbReference type="InterPro" id="IPR032867">
    <property type="entry name" value="DYW_dom"/>
</dbReference>
<dbReference type="EMBL" id="JBJKBG010000003">
    <property type="protein sequence ID" value="KAL3746701.1"/>
    <property type="molecule type" value="Genomic_DNA"/>
</dbReference>
<name>A0ABD3L489_EUCGL</name>
<evidence type="ECO:0000256" key="2">
    <source>
        <dbReference type="ARBA" id="ARBA00022737"/>
    </source>
</evidence>
<dbReference type="AlphaFoldDB" id="A0ABD3L489"/>
<dbReference type="InterPro" id="IPR046848">
    <property type="entry name" value="E_motif"/>
</dbReference>
<comment type="similarity">
    <text evidence="1">Belongs to the PPR family. PCMP-H subfamily.</text>
</comment>
<dbReference type="PANTHER" id="PTHR47926">
    <property type="entry name" value="PENTATRICOPEPTIDE REPEAT-CONTAINING PROTEIN"/>
    <property type="match status" value="1"/>
</dbReference>
<comment type="caution">
    <text evidence="6">The sequence shown here is derived from an EMBL/GenBank/DDBJ whole genome shotgun (WGS) entry which is preliminary data.</text>
</comment>
<gene>
    <name evidence="6" type="ORF">ACJRO7_015619</name>
</gene>
<dbReference type="Proteomes" id="UP001634007">
    <property type="component" value="Unassembled WGS sequence"/>
</dbReference>
<feature type="repeat" description="PPR" evidence="3">
    <location>
        <begin position="459"/>
        <end position="493"/>
    </location>
</feature>
<evidence type="ECO:0000256" key="4">
    <source>
        <dbReference type="SAM" id="MobiDB-lite"/>
    </source>
</evidence>
<evidence type="ECO:0000313" key="6">
    <source>
        <dbReference type="EMBL" id="KAL3746701.1"/>
    </source>
</evidence>
<proteinExistence type="inferred from homology"/>
<dbReference type="SUPFAM" id="SSF48452">
    <property type="entry name" value="TPR-like"/>
    <property type="match status" value="2"/>
</dbReference>
<dbReference type="FunFam" id="1.25.40.10:FF:000348">
    <property type="entry name" value="Pentatricopeptide repeat-containing protein chloroplastic"/>
    <property type="match status" value="1"/>
</dbReference>
<feature type="domain" description="DYW" evidence="5">
    <location>
        <begin position="773"/>
        <end position="849"/>
    </location>
</feature>
<dbReference type="Pfam" id="PF13041">
    <property type="entry name" value="PPR_2"/>
    <property type="match status" value="3"/>
</dbReference>
<dbReference type="FunFam" id="1.25.40.10:FF:000344">
    <property type="entry name" value="Pentatricopeptide repeat-containing protein"/>
    <property type="match status" value="1"/>
</dbReference>
<feature type="repeat" description="PPR" evidence="3">
    <location>
        <begin position="595"/>
        <end position="625"/>
    </location>
</feature>
<dbReference type="InterPro" id="IPR046960">
    <property type="entry name" value="PPR_At4g14850-like_plant"/>
</dbReference>
<dbReference type="Pfam" id="PF20431">
    <property type="entry name" value="E_motif"/>
    <property type="match status" value="1"/>
</dbReference>
<keyword evidence="7" id="KW-1185">Reference proteome</keyword>